<comment type="caution">
    <text evidence="8">The sequence shown here is derived from an EMBL/GenBank/DDBJ whole genome shotgun (WGS) entry which is preliminary data.</text>
</comment>
<dbReference type="GO" id="GO:0005886">
    <property type="term" value="C:plasma membrane"/>
    <property type="evidence" value="ECO:0007669"/>
    <property type="project" value="UniProtKB-SubCell"/>
</dbReference>
<accession>A0A4R2KF62</accession>
<feature type="transmembrane region" description="Helical" evidence="6">
    <location>
        <begin position="315"/>
        <end position="335"/>
    </location>
</feature>
<evidence type="ECO:0000256" key="2">
    <source>
        <dbReference type="ARBA" id="ARBA00022475"/>
    </source>
</evidence>
<feature type="transmembrane region" description="Helical" evidence="6">
    <location>
        <begin position="64"/>
        <end position="85"/>
    </location>
</feature>
<dbReference type="InterPro" id="IPR018461">
    <property type="entry name" value="Na/H_Antiport_NhaC-like_C"/>
</dbReference>
<proteinExistence type="predicted"/>
<dbReference type="PANTHER" id="PTHR43478:SF1">
    <property type="entry name" value="NA+_H+ ANTIPORTER NHAC-LIKE C-TERMINAL DOMAIN-CONTAINING PROTEIN"/>
    <property type="match status" value="1"/>
</dbReference>
<dbReference type="AlphaFoldDB" id="A0A4R2KF62"/>
<reference evidence="8 9" key="1">
    <citation type="submission" date="2019-03" db="EMBL/GenBank/DDBJ databases">
        <title>Genomic Encyclopedia of Type Strains, Phase IV (KMG-IV): sequencing the most valuable type-strain genomes for metagenomic binning, comparative biology and taxonomic classification.</title>
        <authorList>
            <person name="Goeker M."/>
        </authorList>
    </citation>
    <scope>NUCLEOTIDE SEQUENCE [LARGE SCALE GENOMIC DNA]</scope>
    <source>
        <strain evidence="8 9">DSM 102940</strain>
    </source>
</reference>
<name>A0A4R2KF62_9FIRM</name>
<protein>
    <submittedName>
        <fullName evidence="8">Transporter (NhaC family)</fullName>
    </submittedName>
</protein>
<feature type="transmembrane region" description="Helical" evidence="6">
    <location>
        <begin position="355"/>
        <end position="373"/>
    </location>
</feature>
<feature type="domain" description="Na+/H+ antiporter NhaC-like C-terminal" evidence="7">
    <location>
        <begin position="155"/>
        <end position="468"/>
    </location>
</feature>
<evidence type="ECO:0000256" key="5">
    <source>
        <dbReference type="ARBA" id="ARBA00023136"/>
    </source>
</evidence>
<dbReference type="PANTHER" id="PTHR43478">
    <property type="entry name" value="NA+/H+ ANTIPORTER-RELATED"/>
    <property type="match status" value="1"/>
</dbReference>
<evidence type="ECO:0000313" key="9">
    <source>
        <dbReference type="Proteomes" id="UP000294919"/>
    </source>
</evidence>
<dbReference type="RefSeq" id="WP_132246246.1">
    <property type="nucleotide sequence ID" value="NZ_SLWV01000018.1"/>
</dbReference>
<gene>
    <name evidence="8" type="ORF">EV214_11862</name>
</gene>
<evidence type="ECO:0000256" key="4">
    <source>
        <dbReference type="ARBA" id="ARBA00022989"/>
    </source>
</evidence>
<organism evidence="8 9">
    <name type="scientific">Marinisporobacter balticus</name>
    <dbReference type="NCBI Taxonomy" id="2018667"/>
    <lineage>
        <taxon>Bacteria</taxon>
        <taxon>Bacillati</taxon>
        <taxon>Bacillota</taxon>
        <taxon>Clostridia</taxon>
        <taxon>Peptostreptococcales</taxon>
        <taxon>Thermotaleaceae</taxon>
        <taxon>Marinisporobacter</taxon>
    </lineage>
</organism>
<dbReference type="OrthoDB" id="9762978at2"/>
<feature type="transmembrane region" description="Helical" evidence="6">
    <location>
        <begin position="259"/>
        <end position="281"/>
    </location>
</feature>
<evidence type="ECO:0000256" key="3">
    <source>
        <dbReference type="ARBA" id="ARBA00022692"/>
    </source>
</evidence>
<feature type="transmembrane region" description="Helical" evidence="6">
    <location>
        <begin position="449"/>
        <end position="466"/>
    </location>
</feature>
<keyword evidence="3 6" id="KW-0812">Transmembrane</keyword>
<keyword evidence="2" id="KW-1003">Cell membrane</keyword>
<feature type="transmembrane region" description="Helical" evidence="6">
    <location>
        <begin position="106"/>
        <end position="125"/>
    </location>
</feature>
<evidence type="ECO:0000256" key="6">
    <source>
        <dbReference type="SAM" id="Phobius"/>
    </source>
</evidence>
<dbReference type="EMBL" id="SLWV01000018">
    <property type="protein sequence ID" value="TCO72311.1"/>
    <property type="molecule type" value="Genomic_DNA"/>
</dbReference>
<feature type="transmembrane region" description="Helical" evidence="6">
    <location>
        <begin position="6"/>
        <end position="26"/>
    </location>
</feature>
<dbReference type="Pfam" id="PF03553">
    <property type="entry name" value="Na_H_antiporter"/>
    <property type="match status" value="1"/>
</dbReference>
<feature type="transmembrane region" description="Helical" evidence="6">
    <location>
        <begin position="194"/>
        <end position="213"/>
    </location>
</feature>
<keyword evidence="9" id="KW-1185">Reference proteome</keyword>
<evidence type="ECO:0000256" key="1">
    <source>
        <dbReference type="ARBA" id="ARBA00004651"/>
    </source>
</evidence>
<evidence type="ECO:0000259" key="7">
    <source>
        <dbReference type="Pfam" id="PF03553"/>
    </source>
</evidence>
<sequence>MTDPVVHYGFLSILPALIAVALAFITREATFSLLFACIVGLFITGDGLWGVPGLFEKAMGNVDFIWVLLIEVFIGILVAFFQKTGATQEFAKIMETKITSRKKIQLFGWLLGMFIFFSDYFSPLFTGPVMRNLTDKAKISREKLAYIIDSTSAPMCVLVPFSAWGIYIAGLLVGYGPIKDNTMAVNVFFKSVGFNFYAIFAVVMVALFALKIIPEFGPMRKAEERALKEGKLFADGAIPMMGVELSDIKPAEQIKKPRIFVNFILPVLVVITFALGTYIVLGSAKTLEAFMLAVLVLGIALWMQKIPMKEIFSTGIQGIKGIIPAIIILGLAYSINTISKQLGSAQYIIEVTENWLTPALLPALVFFLSAFISFSTGTSWGTYAIMIPIAAPLAFQFSGGEITTLVFATVGAVAGGGVFGDHCSPLSDTTILSSFGAASDHIDHVKTQLPYASVAAGLGLVLYLIIGMF</sequence>
<keyword evidence="4 6" id="KW-1133">Transmembrane helix</keyword>
<feature type="transmembrane region" description="Helical" evidence="6">
    <location>
        <begin position="33"/>
        <end position="52"/>
    </location>
</feature>
<feature type="transmembrane region" description="Helical" evidence="6">
    <location>
        <begin position="287"/>
        <end position="303"/>
    </location>
</feature>
<keyword evidence="5 6" id="KW-0472">Membrane</keyword>
<dbReference type="Proteomes" id="UP000294919">
    <property type="component" value="Unassembled WGS sequence"/>
</dbReference>
<evidence type="ECO:0000313" key="8">
    <source>
        <dbReference type="EMBL" id="TCO72311.1"/>
    </source>
</evidence>
<comment type="subcellular location">
    <subcellularLocation>
        <location evidence="1">Cell membrane</location>
        <topology evidence="1">Multi-pass membrane protein</topology>
    </subcellularLocation>
</comment>